<gene>
    <name evidence="2" type="ORF">PXEA_LOCUS29564</name>
</gene>
<feature type="region of interest" description="Disordered" evidence="1">
    <location>
        <begin position="1"/>
        <end position="22"/>
    </location>
</feature>
<feature type="region of interest" description="Disordered" evidence="1">
    <location>
        <begin position="152"/>
        <end position="174"/>
    </location>
</feature>
<organism evidence="2 3">
    <name type="scientific">Protopolystoma xenopodis</name>
    <dbReference type="NCBI Taxonomy" id="117903"/>
    <lineage>
        <taxon>Eukaryota</taxon>
        <taxon>Metazoa</taxon>
        <taxon>Spiralia</taxon>
        <taxon>Lophotrochozoa</taxon>
        <taxon>Platyhelminthes</taxon>
        <taxon>Monogenea</taxon>
        <taxon>Polyopisthocotylea</taxon>
        <taxon>Polystomatidea</taxon>
        <taxon>Polystomatidae</taxon>
        <taxon>Protopolystoma</taxon>
    </lineage>
</organism>
<evidence type="ECO:0000313" key="3">
    <source>
        <dbReference type="Proteomes" id="UP000784294"/>
    </source>
</evidence>
<evidence type="ECO:0000313" key="2">
    <source>
        <dbReference type="EMBL" id="VEL36124.1"/>
    </source>
</evidence>
<evidence type="ECO:0000256" key="1">
    <source>
        <dbReference type="SAM" id="MobiDB-lite"/>
    </source>
</evidence>
<dbReference type="EMBL" id="CAAALY010251480">
    <property type="protein sequence ID" value="VEL36124.1"/>
    <property type="molecule type" value="Genomic_DNA"/>
</dbReference>
<proteinExistence type="predicted"/>
<reference evidence="2" key="1">
    <citation type="submission" date="2018-11" db="EMBL/GenBank/DDBJ databases">
        <authorList>
            <consortium name="Pathogen Informatics"/>
        </authorList>
    </citation>
    <scope>NUCLEOTIDE SEQUENCE</scope>
</reference>
<dbReference type="Proteomes" id="UP000784294">
    <property type="component" value="Unassembled WGS sequence"/>
</dbReference>
<dbReference type="AlphaFoldDB" id="A0A3S5ARR3"/>
<sequence>MLIDKTCNSGQVTSSSYLPSSALNTCEKTPIPDSSTFTTSEHMDQPSPVSRFTYLTSNDYDDDDPDDPEFDVMAELDKICKEDFFDELRDDRAVRVSKMEAKTLHQDLHELLVDDIESPFRPRNSHFSSNLRNRRLSTSCSSVGASTNAVTFSSPISSRSSSSSSSSSRSRSPLSFGLSATQARLLEDRPLPSCPVCELTLVSCFCSFRNTRTASGSHSATASNAASAPNTGFAAISASSGVRNDSLHLPALSGSLLTTVDEWPRWVAPGRRRRAAALSALAVNSATFASQLTKSPR</sequence>
<name>A0A3S5ARR3_9PLAT</name>
<protein>
    <submittedName>
        <fullName evidence="2">Uncharacterized protein</fullName>
    </submittedName>
</protein>
<feature type="compositionally biased region" description="Low complexity" evidence="1">
    <location>
        <begin position="153"/>
        <end position="174"/>
    </location>
</feature>
<comment type="caution">
    <text evidence="2">The sequence shown here is derived from an EMBL/GenBank/DDBJ whole genome shotgun (WGS) entry which is preliminary data.</text>
</comment>
<accession>A0A3S5ARR3</accession>
<keyword evidence="3" id="KW-1185">Reference proteome</keyword>